<dbReference type="EMBL" id="LN899821">
    <property type="protein sequence ID" value="CUV19877.1"/>
    <property type="molecule type" value="Genomic_DNA"/>
</dbReference>
<dbReference type="InterPro" id="IPR024167">
    <property type="entry name" value="Cytochrome_c4-like"/>
</dbReference>
<dbReference type="PROSITE" id="PS51007">
    <property type="entry name" value="CYTC"/>
    <property type="match status" value="2"/>
</dbReference>
<keyword evidence="6" id="KW-0249">Electron transport</keyword>
<evidence type="ECO:0000256" key="2">
    <source>
        <dbReference type="ARBA" id="ARBA00022448"/>
    </source>
</evidence>
<organism evidence="19">
    <name type="scientific">Ralstonia solanacearum</name>
    <name type="common">Pseudomonas solanacearum</name>
    <dbReference type="NCBI Taxonomy" id="305"/>
    <lineage>
        <taxon>Bacteria</taxon>
        <taxon>Pseudomonadati</taxon>
        <taxon>Pseudomonadota</taxon>
        <taxon>Betaproteobacteria</taxon>
        <taxon>Burkholderiales</taxon>
        <taxon>Burkholderiaceae</taxon>
        <taxon>Ralstonia</taxon>
        <taxon>Ralstonia solanacearum species complex</taxon>
    </lineage>
</organism>
<dbReference type="InterPro" id="IPR050597">
    <property type="entry name" value="Cytochrome_c_Oxidase_Subunit"/>
</dbReference>
<dbReference type="EMBL" id="LN899823">
    <property type="protein sequence ID" value="CUV23708.1"/>
    <property type="molecule type" value="Genomic_DNA"/>
</dbReference>
<evidence type="ECO:0000256" key="5">
    <source>
        <dbReference type="ARBA" id="ARBA00022764"/>
    </source>
</evidence>
<evidence type="ECO:0000256" key="6">
    <source>
        <dbReference type="ARBA" id="ARBA00022982"/>
    </source>
</evidence>
<keyword evidence="10" id="KW-0732">Signal</keyword>
<dbReference type="EMBL" id="LN899822">
    <property type="protein sequence ID" value="CUV61134.1"/>
    <property type="molecule type" value="Genomic_DNA"/>
</dbReference>
<dbReference type="PATRIC" id="fig|305.108.peg.2736"/>
<feature type="binding site" description="axial binding residue" evidence="9">
    <location>
        <position position="57"/>
    </location>
    <ligand>
        <name>heme c</name>
        <dbReference type="ChEBI" id="CHEBI:61717"/>
        <label>1</label>
    </ligand>
    <ligandPart>
        <name>Fe</name>
        <dbReference type="ChEBI" id="CHEBI:18248"/>
    </ligandPart>
</feature>
<keyword evidence="3 8" id="KW-0349">Heme</keyword>
<comment type="PTM">
    <text evidence="8">Binds 2 heme c groups covalently per subunit.</text>
</comment>
<feature type="binding site" description="axial binding residue" evidence="9">
    <location>
        <position position="156"/>
    </location>
    <ligand>
        <name>heme c</name>
        <dbReference type="ChEBI" id="CHEBI:61717"/>
        <label>2</label>
    </ligand>
    <ligandPart>
        <name>Fe</name>
        <dbReference type="ChEBI" id="CHEBI:18248"/>
    </ligandPart>
</feature>
<evidence type="ECO:0000256" key="7">
    <source>
        <dbReference type="ARBA" id="ARBA00023004"/>
    </source>
</evidence>
<name>A0A0K1ZH86_RALSL</name>
<evidence type="ECO:0000313" key="21">
    <source>
        <dbReference type="Proteomes" id="UP000262427"/>
    </source>
</evidence>
<protein>
    <submittedName>
        <fullName evidence="19">Cytochrome c4</fullName>
    </submittedName>
    <submittedName>
        <fullName evidence="12">IpaC/SipC family type III secretion system needle tip complex protein</fullName>
    </submittedName>
</protein>
<feature type="domain" description="Cytochrome c" evidence="11">
    <location>
        <begin position="131"/>
        <end position="219"/>
    </location>
</feature>
<evidence type="ECO:0000256" key="10">
    <source>
        <dbReference type="SAM" id="SignalP"/>
    </source>
</evidence>
<feature type="binding site" description="axial binding residue" evidence="9">
    <location>
        <position position="196"/>
    </location>
    <ligand>
        <name>heme c</name>
        <dbReference type="ChEBI" id="CHEBI:61717"/>
        <label>2</label>
    </ligand>
    <ligandPart>
        <name>Fe</name>
        <dbReference type="ChEBI" id="CHEBI:18248"/>
    </ligandPart>
</feature>
<dbReference type="InterPro" id="IPR009056">
    <property type="entry name" value="Cyt_c-like_dom"/>
</dbReference>
<dbReference type="Gene3D" id="1.10.760.10">
    <property type="entry name" value="Cytochrome c-like domain"/>
    <property type="match status" value="2"/>
</dbReference>
<dbReference type="Proteomes" id="UP000262427">
    <property type="component" value="Chromosome CM"/>
</dbReference>
<sequence>MIRIANVLAVAALSLASALPLAHAEEPKVAKADAARGETLFNTGVPANGVPACTSCHGPGGNSTANANPKLAGQHAAYIEKQLKDFKAKTERNQPVMSLYAGALSDQDMKDIGAYIAKQPAWKPSSAKNKDTIELGQKLYRGGDAKRGIAACAGCHGPAGAGIPAQYPRIGGQFAEYTEAQLVAFQNGSRSNSVQMHDLAGRMTALQIKAVADYIAGLR</sequence>
<evidence type="ECO:0000313" key="13">
    <source>
        <dbReference type="EMBL" id="CUV19877.1"/>
    </source>
</evidence>
<dbReference type="GO" id="GO:0009055">
    <property type="term" value="F:electron transfer activity"/>
    <property type="evidence" value="ECO:0007669"/>
    <property type="project" value="InterPro"/>
</dbReference>
<accession>A0A0K1ZH86</accession>
<dbReference type="GO" id="GO:0020037">
    <property type="term" value="F:heme binding"/>
    <property type="evidence" value="ECO:0007669"/>
    <property type="project" value="InterPro"/>
</dbReference>
<dbReference type="EMBL" id="LN899820">
    <property type="protein sequence ID" value="CUV55817.1"/>
    <property type="molecule type" value="Genomic_DNA"/>
</dbReference>
<dbReference type="SUPFAM" id="SSF46626">
    <property type="entry name" value="Cytochrome c"/>
    <property type="match status" value="2"/>
</dbReference>
<dbReference type="EMBL" id="LN899826">
    <property type="protein sequence ID" value="CUV38976.1"/>
    <property type="molecule type" value="Genomic_DNA"/>
</dbReference>
<dbReference type="EMBL" id="LN899827">
    <property type="protein sequence ID" value="CUV45446.1"/>
    <property type="molecule type" value="Genomic_DNA"/>
</dbReference>
<dbReference type="Pfam" id="PF00034">
    <property type="entry name" value="Cytochrom_C"/>
    <property type="match status" value="2"/>
</dbReference>
<dbReference type="EMBL" id="CP085043">
    <property type="protein sequence ID" value="UZF15439.1"/>
    <property type="molecule type" value="Genomic_DNA"/>
</dbReference>
<dbReference type="EMBL" id="CP025741">
    <property type="protein sequence ID" value="AYA45399.1"/>
    <property type="molecule type" value="Genomic_DNA"/>
</dbReference>
<evidence type="ECO:0000256" key="1">
    <source>
        <dbReference type="ARBA" id="ARBA00004418"/>
    </source>
</evidence>
<keyword evidence="5" id="KW-0574">Periplasm</keyword>
<evidence type="ECO:0000256" key="8">
    <source>
        <dbReference type="PIRSR" id="PIRSR000005-1"/>
    </source>
</evidence>
<feature type="binding site" description="covalent" evidence="8">
    <location>
        <position position="56"/>
    </location>
    <ligand>
        <name>heme c</name>
        <dbReference type="ChEBI" id="CHEBI:61717"/>
        <label>1</label>
    </ligand>
</feature>
<dbReference type="PANTHER" id="PTHR33751:SF9">
    <property type="entry name" value="CYTOCHROME C4"/>
    <property type="match status" value="1"/>
</dbReference>
<evidence type="ECO:0000313" key="14">
    <source>
        <dbReference type="EMBL" id="CUV23708.1"/>
    </source>
</evidence>
<feature type="binding site" description="covalent" evidence="8">
    <location>
        <position position="155"/>
    </location>
    <ligand>
        <name>heme c</name>
        <dbReference type="ChEBI" id="CHEBI:61717"/>
        <label>2</label>
    </ligand>
</feature>
<evidence type="ECO:0000313" key="20">
    <source>
        <dbReference type="EMBL" id="UZF15439.1"/>
    </source>
</evidence>
<evidence type="ECO:0000313" key="17">
    <source>
        <dbReference type="EMBL" id="CUV45446.1"/>
    </source>
</evidence>
<evidence type="ECO:0000313" key="15">
    <source>
        <dbReference type="EMBL" id="CUV35401.1"/>
    </source>
</evidence>
<dbReference type="InterPro" id="IPR008168">
    <property type="entry name" value="Cyt_C_IC"/>
</dbReference>
<dbReference type="EMBL" id="LN899825">
    <property type="protein sequence ID" value="CUV35401.1"/>
    <property type="molecule type" value="Genomic_DNA"/>
</dbReference>
<reference evidence="19" key="1">
    <citation type="submission" date="2015-10" db="EMBL/GenBank/DDBJ databases">
        <authorList>
            <person name="Gilbert D.G."/>
        </authorList>
    </citation>
    <scope>NUCLEOTIDE SEQUENCE</scope>
    <source>
        <strain evidence="19">Phyl III-seqv23</strain>
    </source>
</reference>
<evidence type="ECO:0000313" key="18">
    <source>
        <dbReference type="EMBL" id="CUV55817.1"/>
    </source>
</evidence>
<dbReference type="GO" id="GO:0042597">
    <property type="term" value="C:periplasmic space"/>
    <property type="evidence" value="ECO:0007669"/>
    <property type="project" value="UniProtKB-SubCell"/>
</dbReference>
<dbReference type="PRINTS" id="PR00605">
    <property type="entry name" value="CYTCHROMECIC"/>
</dbReference>
<reference evidence="20" key="4">
    <citation type="submission" date="2021-10" db="EMBL/GenBank/DDBJ databases">
        <title>Complete genome sequences of five Ralstonia solancearum strains isolated from sunflower.</title>
        <authorList>
            <person name="She X."/>
            <person name="He Z."/>
        </authorList>
    </citation>
    <scope>NUCLEOTIDE SEQUENCE</scope>
    <source>
        <strain evidence="20">RS638</strain>
    </source>
</reference>
<feature type="domain" description="Cytochrome c" evidence="11">
    <location>
        <begin position="32"/>
        <end position="120"/>
    </location>
</feature>
<keyword evidence="4 9" id="KW-0479">Metal-binding</keyword>
<comment type="subcellular location">
    <subcellularLocation>
        <location evidence="1">Periplasm</location>
    </subcellularLocation>
</comment>
<feature type="binding site" description="covalent" evidence="8">
    <location>
        <position position="152"/>
    </location>
    <ligand>
        <name>heme c</name>
        <dbReference type="ChEBI" id="CHEBI:61717"/>
        <label>2</label>
    </ligand>
</feature>
<proteinExistence type="predicted"/>
<evidence type="ECO:0000256" key="3">
    <source>
        <dbReference type="ARBA" id="ARBA00022617"/>
    </source>
</evidence>
<reference evidence="12" key="2">
    <citation type="submission" date="2018-01" db="EMBL/GenBank/DDBJ databases">
        <title>Ralstonia pseudosolanacearum P824 infects blueberry.</title>
        <authorList>
            <person name="Bocsanczy A.M."/>
            <person name="Norman D.J."/>
        </authorList>
    </citation>
    <scope>NUCLEOTIDE SEQUENCE</scope>
    <source>
        <strain evidence="12">P824</strain>
    </source>
</reference>
<keyword evidence="7 9" id="KW-0408">Iron</keyword>
<dbReference type="AlphaFoldDB" id="A0A0K1ZH86"/>
<dbReference type="GO" id="GO:0005506">
    <property type="term" value="F:iron ion binding"/>
    <property type="evidence" value="ECO:0007669"/>
    <property type="project" value="InterPro"/>
</dbReference>
<evidence type="ECO:0000256" key="9">
    <source>
        <dbReference type="PIRSR" id="PIRSR000005-2"/>
    </source>
</evidence>
<dbReference type="PANTHER" id="PTHR33751">
    <property type="entry name" value="CBB3-TYPE CYTOCHROME C OXIDASE SUBUNIT FIXP"/>
    <property type="match status" value="1"/>
</dbReference>
<evidence type="ECO:0000313" key="16">
    <source>
        <dbReference type="EMBL" id="CUV38976.1"/>
    </source>
</evidence>
<keyword evidence="2" id="KW-0813">Transport</keyword>
<evidence type="ECO:0000313" key="12">
    <source>
        <dbReference type="EMBL" id="AYA45399.1"/>
    </source>
</evidence>
<gene>
    <name evidence="20" type="ORF">LH706_02985</name>
    <name evidence="13" type="ORF">PSS4_v1_1210034</name>
    <name evidence="19" type="ORF">RD1301_v1_1330008</name>
    <name evidence="12" type="ORF">RSP824_02265</name>
    <name evidence="14" type="ORF">RUN1744_v1_430034</name>
    <name evidence="18" type="ORF">RUN215_v1_570034</name>
    <name evidence="15" type="ORF">TD1301_v1_1410008</name>
    <name evidence="16" type="ORF">TF3108_v1_200034</name>
    <name evidence="17" type="ORF">TO10_v1_340011</name>
</gene>
<feature type="binding site" description="covalent" evidence="8">
    <location>
        <position position="53"/>
    </location>
    <ligand>
        <name>heme c</name>
        <dbReference type="ChEBI" id="CHEBI:61717"/>
        <label>1</label>
    </ligand>
</feature>
<evidence type="ECO:0000313" key="19">
    <source>
        <dbReference type="EMBL" id="CUV61134.1"/>
    </source>
</evidence>
<feature type="chain" id="PRO_5014231675" evidence="10">
    <location>
        <begin position="25"/>
        <end position="219"/>
    </location>
</feature>
<evidence type="ECO:0000256" key="4">
    <source>
        <dbReference type="ARBA" id="ARBA00022723"/>
    </source>
</evidence>
<dbReference type="InterPro" id="IPR036909">
    <property type="entry name" value="Cyt_c-like_dom_sf"/>
</dbReference>
<evidence type="ECO:0000259" key="11">
    <source>
        <dbReference type="PROSITE" id="PS51007"/>
    </source>
</evidence>
<reference evidence="21" key="3">
    <citation type="submission" date="2018-01" db="EMBL/GenBank/DDBJ databases">
        <title>Raltonia solanacearum P824 infects blueberry.</title>
        <authorList>
            <person name="Bocsanczy A.M."/>
            <person name="Norman D.J."/>
        </authorList>
    </citation>
    <scope>NUCLEOTIDE SEQUENCE [LARGE SCALE GENOMIC DNA]</scope>
    <source>
        <strain evidence="21">P824</strain>
    </source>
</reference>
<dbReference type="PIRSF" id="PIRSF000005">
    <property type="entry name" value="Cytochrome_c4"/>
    <property type="match status" value="1"/>
</dbReference>
<feature type="signal peptide" evidence="10">
    <location>
        <begin position="1"/>
        <end position="24"/>
    </location>
</feature>
<feature type="binding site" description="axial binding residue" evidence="9">
    <location>
        <position position="97"/>
    </location>
    <ligand>
        <name>heme c</name>
        <dbReference type="ChEBI" id="CHEBI:61717"/>
        <label>1</label>
    </ligand>
    <ligandPart>
        <name>Fe</name>
        <dbReference type="ChEBI" id="CHEBI:18248"/>
    </ligandPart>
</feature>